<keyword evidence="2" id="KW-0732">Signal</keyword>
<dbReference type="EMBL" id="NEXX01000004">
    <property type="protein sequence ID" value="OUY06598.1"/>
    <property type="molecule type" value="Genomic_DNA"/>
</dbReference>
<accession>A0A1Z9YWK1</accession>
<keyword evidence="4" id="KW-1185">Reference proteome</keyword>
<feature type="region of interest" description="Disordered" evidence="1">
    <location>
        <begin position="54"/>
        <end position="145"/>
    </location>
</feature>
<dbReference type="Proteomes" id="UP000196536">
    <property type="component" value="Unassembled WGS sequence"/>
</dbReference>
<feature type="compositionally biased region" description="Polar residues" evidence="1">
    <location>
        <begin position="62"/>
        <end position="74"/>
    </location>
</feature>
<protein>
    <submittedName>
        <fullName evidence="3">Uncharacterized protein</fullName>
    </submittedName>
</protein>
<feature type="compositionally biased region" description="Polar residues" evidence="1">
    <location>
        <begin position="126"/>
        <end position="145"/>
    </location>
</feature>
<reference evidence="3 4" key="1">
    <citation type="submission" date="2017-05" db="EMBL/GenBank/DDBJ databases">
        <title>Acinetobacter populi ANC 5415 (= PBJ7), whole genome shotgun sequencing project.</title>
        <authorList>
            <person name="Nemec A."/>
            <person name="Radolfova-Krizova L."/>
        </authorList>
    </citation>
    <scope>NUCLEOTIDE SEQUENCE [LARGE SCALE GENOMIC DNA]</scope>
    <source>
        <strain evidence="3 4">PBJ7</strain>
    </source>
</reference>
<name>A0A1Z9YWK1_9GAMM</name>
<feature type="chain" id="PRO_5012939275" evidence="2">
    <location>
        <begin position="22"/>
        <end position="145"/>
    </location>
</feature>
<evidence type="ECO:0000313" key="3">
    <source>
        <dbReference type="EMBL" id="OUY06598.1"/>
    </source>
</evidence>
<organism evidence="3 4">
    <name type="scientific">Acinetobacter populi</name>
    <dbReference type="NCBI Taxonomy" id="1582270"/>
    <lineage>
        <taxon>Bacteria</taxon>
        <taxon>Pseudomonadati</taxon>
        <taxon>Pseudomonadota</taxon>
        <taxon>Gammaproteobacteria</taxon>
        <taxon>Moraxellales</taxon>
        <taxon>Moraxellaceae</taxon>
        <taxon>Acinetobacter</taxon>
    </lineage>
</organism>
<feature type="signal peptide" evidence="2">
    <location>
        <begin position="1"/>
        <end position="21"/>
    </location>
</feature>
<sequence length="145" mass="15456">MMKQAILLLGTTLLLASATFAEEAPATQASNGLPDNPSLWRVLTYKSGQTLSKTGDAIQRGAENTSQSIQNQNIGERVEQGATSTAQFAKEKTQQATTYGKEKWQQGKEAIIGTPNNGTAPIESRPLTTPIQPANQGNISNSPEN</sequence>
<evidence type="ECO:0000313" key="4">
    <source>
        <dbReference type="Proteomes" id="UP000196536"/>
    </source>
</evidence>
<gene>
    <name evidence="3" type="ORF">CAP51_11750</name>
</gene>
<evidence type="ECO:0000256" key="1">
    <source>
        <dbReference type="SAM" id="MobiDB-lite"/>
    </source>
</evidence>
<proteinExistence type="predicted"/>
<evidence type="ECO:0000256" key="2">
    <source>
        <dbReference type="SAM" id="SignalP"/>
    </source>
</evidence>
<comment type="caution">
    <text evidence="3">The sequence shown here is derived from an EMBL/GenBank/DDBJ whole genome shotgun (WGS) entry which is preliminary data.</text>
</comment>
<dbReference type="AlphaFoldDB" id="A0A1Z9YWK1"/>